<evidence type="ECO:0000256" key="1">
    <source>
        <dbReference type="SAM" id="Phobius"/>
    </source>
</evidence>
<evidence type="ECO:0000313" key="2">
    <source>
        <dbReference type="EMBL" id="VVC86794.1"/>
    </source>
</evidence>
<sequence length="97" mass="11393">MASSCIQNMVYMQMSMNQATIVWKSRSLTQSLEKILSSLKQFKNIIVQIISLFVLSIYCTRWKRSHKIRFQWIGFIANLGPMAVKYLTQITFFAVEY</sequence>
<dbReference type="Proteomes" id="UP000324832">
    <property type="component" value="Unassembled WGS sequence"/>
</dbReference>
<reference evidence="2 3" key="1">
    <citation type="submission" date="2017-07" db="EMBL/GenBank/DDBJ databases">
        <authorList>
            <person name="Talla V."/>
            <person name="Backstrom N."/>
        </authorList>
    </citation>
    <scope>NUCLEOTIDE SEQUENCE [LARGE SCALE GENOMIC DNA]</scope>
</reference>
<protein>
    <submittedName>
        <fullName evidence="2">Uncharacterized protein</fullName>
    </submittedName>
</protein>
<accession>A0A5E4PLF1</accession>
<keyword evidence="1" id="KW-0472">Membrane</keyword>
<name>A0A5E4PLF1_9NEOP</name>
<organism evidence="2 3">
    <name type="scientific">Leptidea sinapis</name>
    <dbReference type="NCBI Taxonomy" id="189913"/>
    <lineage>
        <taxon>Eukaryota</taxon>
        <taxon>Metazoa</taxon>
        <taxon>Ecdysozoa</taxon>
        <taxon>Arthropoda</taxon>
        <taxon>Hexapoda</taxon>
        <taxon>Insecta</taxon>
        <taxon>Pterygota</taxon>
        <taxon>Neoptera</taxon>
        <taxon>Endopterygota</taxon>
        <taxon>Lepidoptera</taxon>
        <taxon>Glossata</taxon>
        <taxon>Ditrysia</taxon>
        <taxon>Papilionoidea</taxon>
        <taxon>Pieridae</taxon>
        <taxon>Dismorphiinae</taxon>
        <taxon>Leptidea</taxon>
    </lineage>
</organism>
<keyword evidence="3" id="KW-1185">Reference proteome</keyword>
<proteinExistence type="predicted"/>
<gene>
    <name evidence="2" type="ORF">LSINAPIS_LOCUS545</name>
</gene>
<dbReference type="AlphaFoldDB" id="A0A5E4PLF1"/>
<evidence type="ECO:0000313" key="3">
    <source>
        <dbReference type="Proteomes" id="UP000324832"/>
    </source>
</evidence>
<dbReference type="EMBL" id="FZQP02000021">
    <property type="protein sequence ID" value="VVC86794.1"/>
    <property type="molecule type" value="Genomic_DNA"/>
</dbReference>
<keyword evidence="1" id="KW-1133">Transmembrane helix</keyword>
<keyword evidence="1" id="KW-0812">Transmembrane</keyword>
<feature type="transmembrane region" description="Helical" evidence="1">
    <location>
        <begin position="72"/>
        <end position="95"/>
    </location>
</feature>